<protein>
    <submittedName>
        <fullName evidence="1">Clustered-asparagine-rich protein</fullName>
    </submittedName>
</protein>
<name>D6TL60_KTERA</name>
<keyword evidence="2" id="KW-1185">Reference proteome</keyword>
<evidence type="ECO:0000313" key="2">
    <source>
        <dbReference type="Proteomes" id="UP000004508"/>
    </source>
</evidence>
<sequence length="32" mass="3119">MLLHLVGGVSSMVGVMALSGVTERGFVGGIGS</sequence>
<proteinExistence type="predicted"/>
<dbReference type="Proteomes" id="UP000004508">
    <property type="component" value="Unassembled WGS sequence"/>
</dbReference>
<evidence type="ECO:0000313" key="1">
    <source>
        <dbReference type="EMBL" id="EFH86510.1"/>
    </source>
</evidence>
<comment type="caution">
    <text evidence="1">The sequence shown here is derived from an EMBL/GenBank/DDBJ whole genome shotgun (WGS) entry which is preliminary data.</text>
</comment>
<dbReference type="AlphaFoldDB" id="D6TL60"/>
<dbReference type="EMBL" id="ADVG01000002">
    <property type="protein sequence ID" value="EFH86510.1"/>
    <property type="molecule type" value="Genomic_DNA"/>
</dbReference>
<gene>
    <name evidence="1" type="ORF">Krac_7810</name>
</gene>
<dbReference type="InParanoid" id="D6TL60"/>
<dbReference type="STRING" id="485913.Krac_7810"/>
<accession>D6TL60</accession>
<organism evidence="1 2">
    <name type="scientific">Ktedonobacter racemifer DSM 44963</name>
    <dbReference type="NCBI Taxonomy" id="485913"/>
    <lineage>
        <taxon>Bacteria</taxon>
        <taxon>Bacillati</taxon>
        <taxon>Chloroflexota</taxon>
        <taxon>Ktedonobacteria</taxon>
        <taxon>Ktedonobacterales</taxon>
        <taxon>Ktedonobacteraceae</taxon>
        <taxon>Ktedonobacter</taxon>
    </lineage>
</organism>
<reference evidence="1 2" key="1">
    <citation type="journal article" date="2011" name="Stand. Genomic Sci.">
        <title>Non-contiguous finished genome sequence and contextual data of the filamentous soil bacterium Ktedonobacter racemifer type strain (SOSP1-21).</title>
        <authorList>
            <person name="Chang Y.J."/>
            <person name="Land M."/>
            <person name="Hauser L."/>
            <person name="Chertkov O."/>
            <person name="Del Rio T.G."/>
            <person name="Nolan M."/>
            <person name="Copeland A."/>
            <person name="Tice H."/>
            <person name="Cheng J.F."/>
            <person name="Lucas S."/>
            <person name="Han C."/>
            <person name="Goodwin L."/>
            <person name="Pitluck S."/>
            <person name="Ivanova N."/>
            <person name="Ovchinikova G."/>
            <person name="Pati A."/>
            <person name="Chen A."/>
            <person name="Palaniappan K."/>
            <person name="Mavromatis K."/>
            <person name="Liolios K."/>
            <person name="Brettin T."/>
            <person name="Fiebig A."/>
            <person name="Rohde M."/>
            <person name="Abt B."/>
            <person name="Goker M."/>
            <person name="Detter J.C."/>
            <person name="Woyke T."/>
            <person name="Bristow J."/>
            <person name="Eisen J.A."/>
            <person name="Markowitz V."/>
            <person name="Hugenholtz P."/>
            <person name="Kyrpides N.C."/>
            <person name="Klenk H.P."/>
            <person name="Lapidus A."/>
        </authorList>
    </citation>
    <scope>NUCLEOTIDE SEQUENCE [LARGE SCALE GENOMIC DNA]</scope>
    <source>
        <strain evidence="2">DSM 44963</strain>
    </source>
</reference>